<dbReference type="Gene3D" id="3.40.630.30">
    <property type="match status" value="1"/>
</dbReference>
<accession>A0ABM3C5J7</accession>
<sequence>MFESEFLVSVPINSPFKMAANTKHDGIHIRIMTEKDYEEIKELIFEDYFTGVPLCLPKSKFTTETKELLDGVHRHMVAQDTCLVAIDEVNNGRLVAFALAGAQFPEDLEKQRNELDRIQPELAVLLRFLHGLECQAGIFKRYGVTKLIYSCFTYVNPEMRGRRLGVRLAEAVMELGRSKGFPLMTACCVSFYSARQKEALGMECILSQSYADYKDDQGQEIFTPPAPHKEVRILAIRLINKEE</sequence>
<evidence type="ECO:0000259" key="1">
    <source>
        <dbReference type="Pfam" id="PF00583"/>
    </source>
</evidence>
<dbReference type="SUPFAM" id="SSF55729">
    <property type="entry name" value="Acyl-CoA N-acyltransferases (Nat)"/>
    <property type="match status" value="1"/>
</dbReference>
<dbReference type="InterPro" id="IPR016181">
    <property type="entry name" value="Acyl_CoA_acyltransferase"/>
</dbReference>
<dbReference type="RefSeq" id="XP_041631217.1">
    <property type="nucleotide sequence ID" value="XM_041775283.1"/>
</dbReference>
<dbReference type="Pfam" id="PF00583">
    <property type="entry name" value="Acetyltransf_1"/>
    <property type="match status" value="1"/>
</dbReference>
<dbReference type="PANTHER" id="PTHR20905">
    <property type="entry name" value="N-ACETYLTRANSFERASE-RELATED"/>
    <property type="match status" value="1"/>
</dbReference>
<name>A0ABM3C5J7_DROKI</name>
<dbReference type="PANTHER" id="PTHR20905:SF1">
    <property type="entry name" value="AT07410P-RELATED"/>
    <property type="match status" value="1"/>
</dbReference>
<organism evidence="2 3">
    <name type="scientific">Drosophila kikkawai</name>
    <name type="common">Fruit fly</name>
    <dbReference type="NCBI Taxonomy" id="30033"/>
    <lineage>
        <taxon>Eukaryota</taxon>
        <taxon>Metazoa</taxon>
        <taxon>Ecdysozoa</taxon>
        <taxon>Arthropoda</taxon>
        <taxon>Hexapoda</taxon>
        <taxon>Insecta</taxon>
        <taxon>Pterygota</taxon>
        <taxon>Neoptera</taxon>
        <taxon>Endopterygota</taxon>
        <taxon>Diptera</taxon>
        <taxon>Brachycera</taxon>
        <taxon>Muscomorpha</taxon>
        <taxon>Ephydroidea</taxon>
        <taxon>Drosophilidae</taxon>
        <taxon>Drosophila</taxon>
        <taxon>Sophophora</taxon>
    </lineage>
</organism>
<protein>
    <submittedName>
        <fullName evidence="3">Arylalkylamine N-acetyltransferase-like 2</fullName>
    </submittedName>
</protein>
<evidence type="ECO:0000313" key="3">
    <source>
        <dbReference type="RefSeq" id="XP_041631217.1"/>
    </source>
</evidence>
<dbReference type="InterPro" id="IPR000182">
    <property type="entry name" value="GNAT_dom"/>
</dbReference>
<feature type="domain" description="N-acetyltransferase" evidence="1">
    <location>
        <begin position="92"/>
        <end position="187"/>
    </location>
</feature>
<proteinExistence type="predicted"/>
<keyword evidence="2" id="KW-1185">Reference proteome</keyword>
<dbReference type="GeneID" id="121502222"/>
<reference evidence="3" key="1">
    <citation type="submission" date="2025-08" db="UniProtKB">
        <authorList>
            <consortium name="RefSeq"/>
        </authorList>
    </citation>
    <scope>IDENTIFICATION</scope>
    <source>
        <strain evidence="3">14028-0561.14</strain>
        <tissue evidence="3">Whole fly</tissue>
    </source>
</reference>
<gene>
    <name evidence="3" type="primary">LOC121502222</name>
</gene>
<evidence type="ECO:0000313" key="2">
    <source>
        <dbReference type="Proteomes" id="UP001652661"/>
    </source>
</evidence>
<dbReference type="Proteomes" id="UP001652661">
    <property type="component" value="Chromosome 3L"/>
</dbReference>